<dbReference type="EMBL" id="CAVNYO010000102">
    <property type="protein sequence ID" value="CAK5265868.1"/>
    <property type="molecule type" value="Genomic_DNA"/>
</dbReference>
<dbReference type="Proteomes" id="UP001295794">
    <property type="component" value="Unassembled WGS sequence"/>
</dbReference>
<organism evidence="1 2">
    <name type="scientific">Mycena citricolor</name>
    <dbReference type="NCBI Taxonomy" id="2018698"/>
    <lineage>
        <taxon>Eukaryota</taxon>
        <taxon>Fungi</taxon>
        <taxon>Dikarya</taxon>
        <taxon>Basidiomycota</taxon>
        <taxon>Agaricomycotina</taxon>
        <taxon>Agaricomycetes</taxon>
        <taxon>Agaricomycetidae</taxon>
        <taxon>Agaricales</taxon>
        <taxon>Marasmiineae</taxon>
        <taxon>Mycenaceae</taxon>
        <taxon>Mycena</taxon>
    </lineage>
</organism>
<accession>A0AAD2JWJ6</accession>
<proteinExistence type="predicted"/>
<comment type="caution">
    <text evidence="1">The sequence shown here is derived from an EMBL/GenBank/DDBJ whole genome shotgun (WGS) entry which is preliminary data.</text>
</comment>
<keyword evidence="2" id="KW-1185">Reference proteome</keyword>
<name>A0AAD2JWJ6_9AGAR</name>
<evidence type="ECO:0000313" key="1">
    <source>
        <dbReference type="EMBL" id="CAK5265868.1"/>
    </source>
</evidence>
<dbReference type="AlphaFoldDB" id="A0AAD2JWJ6"/>
<reference evidence="1" key="1">
    <citation type="submission" date="2023-11" db="EMBL/GenBank/DDBJ databases">
        <authorList>
            <person name="De Vega J J."/>
            <person name="De Vega J J."/>
        </authorList>
    </citation>
    <scope>NUCLEOTIDE SEQUENCE</scope>
</reference>
<gene>
    <name evidence="1" type="ORF">MYCIT1_LOCUS7199</name>
</gene>
<protein>
    <submittedName>
        <fullName evidence="1">Uncharacterized protein</fullName>
    </submittedName>
</protein>
<evidence type="ECO:0000313" key="2">
    <source>
        <dbReference type="Proteomes" id="UP001295794"/>
    </source>
</evidence>
<sequence>MGDSGTRRQTHRARGVCQDGSDGASLLILRRRSSSRDCSWTGGNVGDTGLCDGNITVMAPRRISAGVFLFVLG</sequence>